<reference evidence="1 2" key="1">
    <citation type="journal article" date="2023" name="ACS Omega">
        <title>Identification of the Neoaspergillic Acid Biosynthesis Gene Cluster by Establishing an In Vitro CRISPR-Ribonucleoprotein Genetic System in Aspergillus melleus.</title>
        <authorList>
            <person name="Yuan B."/>
            <person name="Grau M.F."/>
            <person name="Murata R.M."/>
            <person name="Torok T."/>
            <person name="Venkateswaran K."/>
            <person name="Stajich J.E."/>
            <person name="Wang C.C.C."/>
        </authorList>
    </citation>
    <scope>NUCLEOTIDE SEQUENCE [LARGE SCALE GENOMIC DNA]</scope>
    <source>
        <strain evidence="1 2">IMV 1140</strain>
    </source>
</reference>
<evidence type="ECO:0000313" key="1">
    <source>
        <dbReference type="EMBL" id="KAK1142580.1"/>
    </source>
</evidence>
<evidence type="ECO:0000313" key="2">
    <source>
        <dbReference type="Proteomes" id="UP001177260"/>
    </source>
</evidence>
<dbReference type="EMBL" id="JAOPJF010000049">
    <property type="protein sequence ID" value="KAK1142580.1"/>
    <property type="molecule type" value="Genomic_DNA"/>
</dbReference>
<name>A0ACC3AXG0_9EURO</name>
<protein>
    <submittedName>
        <fullName evidence="1">Uncharacterized protein</fullName>
    </submittedName>
</protein>
<sequence>METNRPQDRDIIYNPNIISSSQVIGLVYDLIVLKLLHVATVIIRVINGPQAESTNPLRWAISRRELLITEVLLATFFRYDTVIDDPAERERVPGAGPENGAETGAGTETIVRGGAVPVTGGPVLMSSPVLSPTPQNPANDLMHVRQEGDLKLEELQPAGGGDGASLTPSPLVRLASTGSTARVESLGSSERLRVEGNELESGMLVAFDRVTEGTQTRSDYGGLNRHRTVNWIAQYPVTDVEAQPISLRRHHGLTEAQLVQERKRLKLWRSADDRYASADGLELGAMGVLDTTRRGSMLLDIYLYLHYRTIEQK</sequence>
<keyword evidence="2" id="KW-1185">Reference proteome</keyword>
<gene>
    <name evidence="1" type="ORF">N8T08_007556</name>
</gene>
<comment type="caution">
    <text evidence="1">The sequence shown here is derived from an EMBL/GenBank/DDBJ whole genome shotgun (WGS) entry which is preliminary data.</text>
</comment>
<dbReference type="Proteomes" id="UP001177260">
    <property type="component" value="Unassembled WGS sequence"/>
</dbReference>
<proteinExistence type="predicted"/>
<organism evidence="1 2">
    <name type="scientific">Aspergillus melleus</name>
    <dbReference type="NCBI Taxonomy" id="138277"/>
    <lineage>
        <taxon>Eukaryota</taxon>
        <taxon>Fungi</taxon>
        <taxon>Dikarya</taxon>
        <taxon>Ascomycota</taxon>
        <taxon>Pezizomycotina</taxon>
        <taxon>Eurotiomycetes</taxon>
        <taxon>Eurotiomycetidae</taxon>
        <taxon>Eurotiales</taxon>
        <taxon>Aspergillaceae</taxon>
        <taxon>Aspergillus</taxon>
        <taxon>Aspergillus subgen. Circumdati</taxon>
    </lineage>
</organism>
<accession>A0ACC3AXG0</accession>